<reference evidence="1 2" key="1">
    <citation type="submission" date="2006-01" db="EMBL/GenBank/DDBJ databases">
        <title>Complete sequence of Anaeromyxobacter dehalogenans 2CP-C.</title>
        <authorList>
            <consortium name="US DOE Joint Genome Institute"/>
            <person name="Copeland A."/>
            <person name="Lucas S."/>
            <person name="Lapidus A."/>
            <person name="Barry K."/>
            <person name="Detter J.C."/>
            <person name="Glavina T."/>
            <person name="Hammon N."/>
            <person name="Israni S."/>
            <person name="Pitluck S."/>
            <person name="Brettin T."/>
            <person name="Bruce D."/>
            <person name="Han C."/>
            <person name="Tapia R."/>
            <person name="Gilna P."/>
            <person name="Kiss H."/>
            <person name="Schmutz J."/>
            <person name="Larimer F."/>
            <person name="Land M."/>
            <person name="Kyrpides N."/>
            <person name="Anderson I."/>
            <person name="Sanford R.A."/>
            <person name="Ritalahti K.M."/>
            <person name="Thomas H.S."/>
            <person name="Kirby J.R."/>
            <person name="Zhulin I.B."/>
            <person name="Loeffler F.E."/>
            <person name="Richardson P."/>
        </authorList>
    </citation>
    <scope>NUCLEOTIDE SEQUENCE [LARGE SCALE GENOMIC DNA]</scope>
    <source>
        <strain evidence="1 2">2CP-C</strain>
    </source>
</reference>
<dbReference type="Proteomes" id="UP000001935">
    <property type="component" value="Chromosome"/>
</dbReference>
<dbReference type="Pfam" id="PF07963">
    <property type="entry name" value="N_methyl"/>
    <property type="match status" value="1"/>
</dbReference>
<dbReference type="KEGG" id="ade:Adeh_0631"/>
<gene>
    <name evidence="1" type="ordered locus">Adeh_0631</name>
</gene>
<dbReference type="SUPFAM" id="SSF54523">
    <property type="entry name" value="Pili subunits"/>
    <property type="match status" value="1"/>
</dbReference>
<dbReference type="AlphaFoldDB" id="Q2INM8"/>
<dbReference type="Gene3D" id="3.30.700.10">
    <property type="entry name" value="Glycoprotein, Type 4 Pilin"/>
    <property type="match status" value="1"/>
</dbReference>
<evidence type="ECO:0000313" key="1">
    <source>
        <dbReference type="EMBL" id="ABC80407.1"/>
    </source>
</evidence>
<dbReference type="InterPro" id="IPR012902">
    <property type="entry name" value="N_methyl_site"/>
</dbReference>
<dbReference type="NCBIfam" id="TIGR02532">
    <property type="entry name" value="IV_pilin_GFxxxE"/>
    <property type="match status" value="1"/>
</dbReference>
<protein>
    <recommendedName>
        <fullName evidence="3">Prepilin-type N-terminal cleavage/methylation domain-containing protein</fullName>
    </recommendedName>
</protein>
<dbReference type="PROSITE" id="PS00409">
    <property type="entry name" value="PROKAR_NTER_METHYL"/>
    <property type="match status" value="1"/>
</dbReference>
<dbReference type="OrthoDB" id="9903367at2"/>
<evidence type="ECO:0000313" key="2">
    <source>
        <dbReference type="Proteomes" id="UP000001935"/>
    </source>
</evidence>
<organism evidence="1 2">
    <name type="scientific">Anaeromyxobacter dehalogenans (strain 2CP-C)</name>
    <dbReference type="NCBI Taxonomy" id="290397"/>
    <lineage>
        <taxon>Bacteria</taxon>
        <taxon>Pseudomonadati</taxon>
        <taxon>Myxococcota</taxon>
        <taxon>Myxococcia</taxon>
        <taxon>Myxococcales</taxon>
        <taxon>Cystobacterineae</taxon>
        <taxon>Anaeromyxobacteraceae</taxon>
        <taxon>Anaeromyxobacter</taxon>
    </lineage>
</organism>
<name>Q2INM8_ANADE</name>
<dbReference type="HOGENOM" id="CLU_1264751_0_0_7"/>
<accession>Q2INM8</accession>
<dbReference type="STRING" id="290397.Adeh_0631"/>
<dbReference type="InterPro" id="IPR045584">
    <property type="entry name" value="Pilin-like"/>
</dbReference>
<dbReference type="RefSeq" id="WP_011419690.1">
    <property type="nucleotide sequence ID" value="NC_007760.1"/>
</dbReference>
<evidence type="ECO:0008006" key="3">
    <source>
        <dbReference type="Google" id="ProtNLM"/>
    </source>
</evidence>
<proteinExistence type="predicted"/>
<dbReference type="EMBL" id="CP000251">
    <property type="protein sequence ID" value="ABC80407.1"/>
    <property type="molecule type" value="Genomic_DNA"/>
</dbReference>
<sequence>MDRRRHGFTLVEAAIVIAVIAALAALAGSSFAAAKRNANAASAAFDLGLRLQALKTQALNEQRELVAVLTNAADGTGEGCGFFSEQNCVRLFVLEPEAGWSLAGFDPASPASQAAVVDTVALPQGQFFDLGQAGVAADAPFDQVKVFDPAVTTDGRLAIRFGANGEVRPVYAGASHPYLGGVALALATSAELGAGHRRRVVVSFPTGILKTATYQGTP</sequence>